<accession>A0AA86TYP3</accession>
<evidence type="ECO:0000256" key="1">
    <source>
        <dbReference type="SAM" id="Coils"/>
    </source>
</evidence>
<feature type="coiled-coil region" evidence="1">
    <location>
        <begin position="337"/>
        <end position="392"/>
    </location>
</feature>
<organism evidence="2">
    <name type="scientific">Hexamita inflata</name>
    <dbReference type="NCBI Taxonomy" id="28002"/>
    <lineage>
        <taxon>Eukaryota</taxon>
        <taxon>Metamonada</taxon>
        <taxon>Diplomonadida</taxon>
        <taxon>Hexamitidae</taxon>
        <taxon>Hexamitinae</taxon>
        <taxon>Hexamita</taxon>
    </lineage>
</organism>
<sequence>MSNIIETPSFNNDMTVKYLYDKNERCKYNIKYIQIQYLKYYHRYNRTGIQCVYVSYADLGYMQMWCVFRCKIKSETIFYLNQNKVQILMNMHEFFKSAEALLYRCGKVNLICKFFDINKQFHFSMRPTLQYTTNQLYQILQTQPESLVPLQNILSKLLESEQQFIQHASKLDLEQYSLEYRIKESARNNALESKRIKRVLKSVEMGEFLSKQLEVQPSSVTWEEEVVDEAAIRKQLELELGIEIKESEEKIQLKLELQQFDERLNEAETKMQNTGLNQLKNELDTLLSTKTKLNGAQITFLLMQNNAQLQKAPPVNSNWKQIQIEEQNIIFNIQVQINDLRQKVYQVQQEILNKQRTLAYITNKCNGLKLHLRELQKKQRDKEAELQRELQKTNFRTARKVTRVQKPWRESNPDQIEFEHFQKQILEMKKQVDFLQKRKYQHLTAKNVLQFEAKNGQEMFQNDNVFECLMFLAATETERSNVFITQTE</sequence>
<protein>
    <submittedName>
        <fullName evidence="3">Hypothetical_protein</fullName>
    </submittedName>
</protein>
<proteinExistence type="predicted"/>
<comment type="caution">
    <text evidence="2">The sequence shown here is derived from an EMBL/GenBank/DDBJ whole genome shotgun (WGS) entry which is preliminary data.</text>
</comment>
<dbReference type="AlphaFoldDB" id="A0AA86TYP3"/>
<dbReference type="EMBL" id="CAXDID020000585">
    <property type="protein sequence ID" value="CAL6104587.1"/>
    <property type="molecule type" value="Genomic_DNA"/>
</dbReference>
<reference evidence="2" key="1">
    <citation type="submission" date="2023-06" db="EMBL/GenBank/DDBJ databases">
        <authorList>
            <person name="Kurt Z."/>
        </authorList>
    </citation>
    <scope>NUCLEOTIDE SEQUENCE</scope>
</reference>
<reference evidence="3 4" key="2">
    <citation type="submission" date="2024-07" db="EMBL/GenBank/DDBJ databases">
        <authorList>
            <person name="Akdeniz Z."/>
        </authorList>
    </citation>
    <scope>NUCLEOTIDE SEQUENCE [LARGE SCALE GENOMIC DNA]</scope>
</reference>
<keyword evidence="4" id="KW-1185">Reference proteome</keyword>
<name>A0AA86TYP3_9EUKA</name>
<evidence type="ECO:0000313" key="4">
    <source>
        <dbReference type="Proteomes" id="UP001642409"/>
    </source>
</evidence>
<dbReference type="Proteomes" id="UP001642409">
    <property type="component" value="Unassembled WGS sequence"/>
</dbReference>
<dbReference type="EMBL" id="CATOUU010000508">
    <property type="protein sequence ID" value="CAI9932112.1"/>
    <property type="molecule type" value="Genomic_DNA"/>
</dbReference>
<evidence type="ECO:0000313" key="2">
    <source>
        <dbReference type="EMBL" id="CAI9932112.1"/>
    </source>
</evidence>
<feature type="coiled-coil region" evidence="1">
    <location>
        <begin position="250"/>
        <end position="296"/>
    </location>
</feature>
<evidence type="ECO:0000313" key="3">
    <source>
        <dbReference type="EMBL" id="CAL6104587.1"/>
    </source>
</evidence>
<keyword evidence="1" id="KW-0175">Coiled coil</keyword>
<gene>
    <name evidence="2" type="ORF">HINF_LOCUS19757</name>
    <name evidence="3" type="ORF">HINF_LOCUS72852</name>
</gene>